<accession>A0A9P5RIL7</accession>
<keyword evidence="2" id="KW-0418">Kinase</keyword>
<dbReference type="PANTHER" id="PTHR23346:SF7">
    <property type="entry name" value="STALLED RIBOSOME SENSOR GCN1"/>
    <property type="match status" value="1"/>
</dbReference>
<dbReference type="Gene3D" id="1.25.10.10">
    <property type="entry name" value="Leucine-rich Repeat Variant"/>
    <property type="match status" value="1"/>
</dbReference>
<dbReference type="GO" id="GO:0005829">
    <property type="term" value="C:cytosol"/>
    <property type="evidence" value="ECO:0007669"/>
    <property type="project" value="TreeGrafter"/>
</dbReference>
<reference evidence="2" key="1">
    <citation type="journal article" date="2020" name="Fungal Divers.">
        <title>Resolving the Mortierellaceae phylogeny through synthesis of multi-gene phylogenetics and phylogenomics.</title>
        <authorList>
            <person name="Vandepol N."/>
            <person name="Liber J."/>
            <person name="Desiro A."/>
            <person name="Na H."/>
            <person name="Kennedy M."/>
            <person name="Barry K."/>
            <person name="Grigoriev I.V."/>
            <person name="Miller A.N."/>
            <person name="O'Donnell K."/>
            <person name="Stajich J.E."/>
            <person name="Bonito G."/>
        </authorList>
    </citation>
    <scope>NUCLEOTIDE SEQUENCE</scope>
    <source>
        <strain evidence="2">NRRL 6426</strain>
    </source>
</reference>
<dbReference type="GO" id="GO:0006417">
    <property type="term" value="P:regulation of translation"/>
    <property type="evidence" value="ECO:0007669"/>
    <property type="project" value="TreeGrafter"/>
</dbReference>
<dbReference type="InterPro" id="IPR011989">
    <property type="entry name" value="ARM-like"/>
</dbReference>
<dbReference type="Proteomes" id="UP000748756">
    <property type="component" value="Unassembled WGS sequence"/>
</dbReference>
<feature type="non-terminal residue" evidence="2">
    <location>
        <position position="1"/>
    </location>
</feature>
<dbReference type="EMBL" id="JAAAUQ010001894">
    <property type="protein sequence ID" value="KAF9131322.1"/>
    <property type="molecule type" value="Genomic_DNA"/>
</dbReference>
<dbReference type="InterPro" id="IPR016024">
    <property type="entry name" value="ARM-type_fold"/>
</dbReference>
<dbReference type="PANTHER" id="PTHR23346">
    <property type="entry name" value="TRANSLATIONAL ACTIVATOR GCN1-RELATED"/>
    <property type="match status" value="1"/>
</dbReference>
<evidence type="ECO:0000256" key="1">
    <source>
        <dbReference type="ARBA" id="ARBA00022737"/>
    </source>
</evidence>
<keyword evidence="1" id="KW-0677">Repeat</keyword>
<keyword evidence="3" id="KW-1185">Reference proteome</keyword>
<organism evidence="2 3">
    <name type="scientific">Linnemannia schmuckeri</name>
    <dbReference type="NCBI Taxonomy" id="64567"/>
    <lineage>
        <taxon>Eukaryota</taxon>
        <taxon>Fungi</taxon>
        <taxon>Fungi incertae sedis</taxon>
        <taxon>Mucoromycota</taxon>
        <taxon>Mortierellomycotina</taxon>
        <taxon>Mortierellomycetes</taxon>
        <taxon>Mortierellales</taxon>
        <taxon>Mortierellaceae</taxon>
        <taxon>Linnemannia</taxon>
    </lineage>
</organism>
<dbReference type="GO" id="GO:0019887">
    <property type="term" value="F:protein kinase regulator activity"/>
    <property type="evidence" value="ECO:0007669"/>
    <property type="project" value="TreeGrafter"/>
</dbReference>
<dbReference type="GO" id="GO:0016301">
    <property type="term" value="F:kinase activity"/>
    <property type="evidence" value="ECO:0007669"/>
    <property type="project" value="UniProtKB-KW"/>
</dbReference>
<dbReference type="OrthoDB" id="2110130at2759"/>
<dbReference type="SUPFAM" id="SSF48371">
    <property type="entry name" value="ARM repeat"/>
    <property type="match status" value="1"/>
</dbReference>
<dbReference type="AlphaFoldDB" id="A0A9P5RIL7"/>
<dbReference type="GO" id="GO:0034198">
    <property type="term" value="P:cellular response to amino acid starvation"/>
    <property type="evidence" value="ECO:0007669"/>
    <property type="project" value="TreeGrafter"/>
</dbReference>
<protein>
    <submittedName>
        <fullName evidence="2">EIF-2-alpha kinase activator GCN1</fullName>
    </submittedName>
</protein>
<comment type="caution">
    <text evidence="2">The sequence shown here is derived from an EMBL/GenBank/DDBJ whole genome shotgun (WGS) entry which is preliminary data.</text>
</comment>
<evidence type="ECO:0000313" key="3">
    <source>
        <dbReference type="Proteomes" id="UP000748756"/>
    </source>
</evidence>
<dbReference type="Pfam" id="PF24987">
    <property type="entry name" value="HEAT_EF3_N"/>
    <property type="match status" value="1"/>
</dbReference>
<proteinExistence type="predicted"/>
<keyword evidence="2" id="KW-0808">Transferase</keyword>
<gene>
    <name evidence="2" type="primary">GCN1L1</name>
    <name evidence="2" type="ORF">BG015_003871</name>
</gene>
<evidence type="ECO:0000313" key="2">
    <source>
        <dbReference type="EMBL" id="KAF9131322.1"/>
    </source>
</evidence>
<name>A0A9P5RIL7_9FUNG</name>
<sequence length="175" mass="18821">MSAPLIDAIIKAENSEQRQVAADALAAFAKAEGLVKSVAIIDSLNPLLENKKSVPHREGALLALGSLATVFGQAAEPFLIPQMPKVFELYSDKMVVVREAASVASKAIMSLPTRYAVRLLLPVIFHAIKESKWHSKIGAMDILSGLTFSAPQQISAALSDIIPIVSETMWDSKPE</sequence>